<dbReference type="EC" id="3.2.1.21" evidence="10"/>
<evidence type="ECO:0000256" key="6">
    <source>
        <dbReference type="ARBA" id="ARBA00023180"/>
    </source>
</evidence>
<evidence type="ECO:0000256" key="1">
    <source>
        <dbReference type="ARBA" id="ARBA00000448"/>
    </source>
</evidence>
<dbReference type="PROSITE" id="PS00775">
    <property type="entry name" value="GLYCOSYL_HYDROL_F3"/>
    <property type="match status" value="1"/>
</dbReference>
<sequence>MANINVDEVLQRLSISEKVDLLAGIDFWHTKGLPQHGVPSLRLSDGPNGVRGTKFFNGVKAACFPCGTALGATFNQELLEEAGRKMGEEAKAKGAHAILGPTINMQRSPLGGRGFESLGEDPFLAGLGAAAIISGIQSTGVQATVKHFVCNDHEHKRNAVQAIVSERALREIYALPFQLTVRDSNPASFMTAYNGVNGTYCSENPKLLDKLLRGEWGWDGMVMSDWYGCYSVTEAALAGLDLEMPGPTRFRGEALKFNVSTDKVRTHILDQRAKAMLEFVKKCAASGVKENAPEKTADTPETAELLRRVANEGIVLLKNDNNVLPFKKDKKTVVIGPNAKIATYHGGGSASLAAYYAVTPFDGISKKLSSPPEYTIGQYSHKMLPLLGYTTTSLQGHPGVTMKVYTDGPEVPNRQPVDEIEILKTELLLVDYENANIQSPLWYATFEGTLVADEDARWEFGVVVSGTANLYINGDLVVNNTDKQTLGDAFFGSSTVEEKGFYELRKGETYHFQITFGSAPTSKLGGGAVLLGGGALRFGGCKVIDPKAEIARAAELARGADQVVIAAGLNADWETEGSDRADMKLPPGLDDLIDAVAKANPGRVAVVMQSGTPVEMPWVDEVGAIVQAWYGGNETGNAIADVLFGDANPSGKLSLSFPRRVQDNPAFLNYRSEGGRVLYGEDIYVGYRYYEFAARDVLFPFGHGLSYTTFAFSGLEVSKGEDGDTGKGKTTVSAKLKVTNTGKVPGAEVVQLYVAPRQKSAKVNRPVKELKGFAKVLLAPGESKGVSIAVEEKYAASYWDEERDQWCVEAGLYDVIVNDSSEVKEGQAVKGSFEVAETYWWTGL</sequence>
<dbReference type="InterPro" id="IPR037524">
    <property type="entry name" value="PA14/GLEYA"/>
</dbReference>
<dbReference type="Gene3D" id="2.60.120.260">
    <property type="entry name" value="Galactose-binding domain-like"/>
    <property type="match status" value="1"/>
</dbReference>
<evidence type="ECO:0000313" key="12">
    <source>
        <dbReference type="EMBL" id="KAK7745098.1"/>
    </source>
</evidence>
<protein>
    <recommendedName>
        <fullName evidence="10">beta-glucosidase</fullName>
        <ecNumber evidence="10">3.2.1.21</ecNumber>
    </recommendedName>
</protein>
<dbReference type="InterPro" id="IPR036962">
    <property type="entry name" value="Glyco_hydro_3_N_sf"/>
</dbReference>
<dbReference type="SUPFAM" id="SSF51445">
    <property type="entry name" value="(Trans)glycosidases"/>
    <property type="match status" value="1"/>
</dbReference>
<dbReference type="SMART" id="SM01217">
    <property type="entry name" value="Fn3_like"/>
    <property type="match status" value="1"/>
</dbReference>
<dbReference type="InterPro" id="IPR002772">
    <property type="entry name" value="Glyco_hydro_3_C"/>
</dbReference>
<dbReference type="Proteomes" id="UP001320420">
    <property type="component" value="Unassembled WGS sequence"/>
</dbReference>
<dbReference type="Pfam" id="PF00933">
    <property type="entry name" value="Glyco_hydro_3"/>
    <property type="match status" value="1"/>
</dbReference>
<evidence type="ECO:0000313" key="13">
    <source>
        <dbReference type="Proteomes" id="UP001320420"/>
    </source>
</evidence>
<dbReference type="AlphaFoldDB" id="A0AAN9YHK0"/>
<dbReference type="InterPro" id="IPR011658">
    <property type="entry name" value="PA14_dom"/>
</dbReference>
<dbReference type="PROSITE" id="PS51820">
    <property type="entry name" value="PA14"/>
    <property type="match status" value="1"/>
</dbReference>
<keyword evidence="9 10" id="KW-0624">Polysaccharide degradation</keyword>
<evidence type="ECO:0000256" key="3">
    <source>
        <dbReference type="ARBA" id="ARBA00005336"/>
    </source>
</evidence>
<comment type="pathway">
    <text evidence="2 10">Glycan metabolism; cellulose degradation.</text>
</comment>
<evidence type="ECO:0000256" key="8">
    <source>
        <dbReference type="ARBA" id="ARBA00023295"/>
    </source>
</evidence>
<dbReference type="Gene3D" id="3.40.50.1700">
    <property type="entry name" value="Glycoside hydrolase family 3 C-terminal domain"/>
    <property type="match status" value="1"/>
</dbReference>
<accession>A0AAN9YHK0</accession>
<dbReference type="PANTHER" id="PTHR42715">
    <property type="entry name" value="BETA-GLUCOSIDASE"/>
    <property type="match status" value="1"/>
</dbReference>
<evidence type="ECO:0000256" key="4">
    <source>
        <dbReference type="ARBA" id="ARBA00022801"/>
    </source>
</evidence>
<dbReference type="GO" id="GO:0008422">
    <property type="term" value="F:beta-glucosidase activity"/>
    <property type="evidence" value="ECO:0007669"/>
    <property type="project" value="UniProtKB-EC"/>
</dbReference>
<evidence type="ECO:0000256" key="10">
    <source>
        <dbReference type="RuleBase" id="RU361161"/>
    </source>
</evidence>
<comment type="caution">
    <text evidence="12">The sequence shown here is derived from an EMBL/GenBank/DDBJ whole genome shotgun (WGS) entry which is preliminary data.</text>
</comment>
<dbReference type="PANTHER" id="PTHR42715:SF27">
    <property type="entry name" value="BETA-GLUCOSIDASE-RELATED"/>
    <property type="match status" value="1"/>
</dbReference>
<evidence type="ECO:0000256" key="7">
    <source>
        <dbReference type="ARBA" id="ARBA00023277"/>
    </source>
</evidence>
<dbReference type="Gene3D" id="3.20.20.300">
    <property type="entry name" value="Glycoside hydrolase, family 3, N-terminal domain"/>
    <property type="match status" value="1"/>
</dbReference>
<dbReference type="PRINTS" id="PR00133">
    <property type="entry name" value="GLHYDRLASE3"/>
</dbReference>
<comment type="catalytic activity">
    <reaction evidence="1 10">
        <text>Hydrolysis of terminal, non-reducing beta-D-glucosyl residues with release of beta-D-glucose.</text>
        <dbReference type="EC" id="3.2.1.21"/>
    </reaction>
</comment>
<proteinExistence type="inferred from homology"/>
<dbReference type="Pfam" id="PF07691">
    <property type="entry name" value="PA14"/>
    <property type="match status" value="1"/>
</dbReference>
<feature type="domain" description="PA14" evidence="11">
    <location>
        <begin position="395"/>
        <end position="554"/>
    </location>
</feature>
<comment type="similarity">
    <text evidence="3 10">Belongs to the glycosyl hydrolase 3 family.</text>
</comment>
<keyword evidence="7 10" id="KW-0119">Carbohydrate metabolism</keyword>
<name>A0AAN9YHK0_9PEZI</name>
<dbReference type="SUPFAM" id="SSF52279">
    <property type="entry name" value="Beta-D-glucan exohydrolase, C-terminal domain"/>
    <property type="match status" value="1"/>
</dbReference>
<keyword evidence="8 10" id="KW-0326">Glycosidase</keyword>
<dbReference type="InterPro" id="IPR019800">
    <property type="entry name" value="Glyco_hydro_3_AS"/>
</dbReference>
<dbReference type="InterPro" id="IPR050288">
    <property type="entry name" value="Cellulose_deg_GH3"/>
</dbReference>
<keyword evidence="4 10" id="KW-0378">Hydrolase</keyword>
<organism evidence="12 13">
    <name type="scientific">Diatrype stigma</name>
    <dbReference type="NCBI Taxonomy" id="117547"/>
    <lineage>
        <taxon>Eukaryota</taxon>
        <taxon>Fungi</taxon>
        <taxon>Dikarya</taxon>
        <taxon>Ascomycota</taxon>
        <taxon>Pezizomycotina</taxon>
        <taxon>Sordariomycetes</taxon>
        <taxon>Xylariomycetidae</taxon>
        <taxon>Xylariales</taxon>
        <taxon>Diatrypaceae</taxon>
        <taxon>Diatrype</taxon>
    </lineage>
</organism>
<gene>
    <name evidence="12" type="primary">BGL1_2</name>
    <name evidence="12" type="ORF">SLS62_009962</name>
</gene>
<evidence type="ECO:0000256" key="9">
    <source>
        <dbReference type="ARBA" id="ARBA00023326"/>
    </source>
</evidence>
<keyword evidence="13" id="KW-1185">Reference proteome</keyword>
<dbReference type="FunFam" id="2.60.40.10:FF:000495">
    <property type="entry name" value="Periplasmic beta-glucosidase"/>
    <property type="match status" value="1"/>
</dbReference>
<reference evidence="12 13" key="1">
    <citation type="submission" date="2024-02" db="EMBL/GenBank/DDBJ databases">
        <title>De novo assembly and annotation of 12 fungi associated with fruit tree decline syndrome in Ontario, Canada.</title>
        <authorList>
            <person name="Sulman M."/>
            <person name="Ellouze W."/>
            <person name="Ilyukhin E."/>
        </authorList>
    </citation>
    <scope>NUCLEOTIDE SEQUENCE [LARGE SCALE GENOMIC DNA]</scope>
    <source>
        <strain evidence="12 13">M11/M66-122</strain>
    </source>
</reference>
<keyword evidence="6" id="KW-0325">Glycoprotein</keyword>
<dbReference type="InterPro" id="IPR013783">
    <property type="entry name" value="Ig-like_fold"/>
</dbReference>
<dbReference type="InterPro" id="IPR026891">
    <property type="entry name" value="Fn3-like"/>
</dbReference>
<dbReference type="FunFam" id="3.20.20.300:FF:000006">
    <property type="entry name" value="Beta-glucosidase H"/>
    <property type="match status" value="1"/>
</dbReference>
<dbReference type="InterPro" id="IPR017853">
    <property type="entry name" value="GH"/>
</dbReference>
<dbReference type="SMART" id="SM00758">
    <property type="entry name" value="PA14"/>
    <property type="match status" value="1"/>
</dbReference>
<dbReference type="Pfam" id="PF01915">
    <property type="entry name" value="Glyco_hydro_3_C"/>
    <property type="match status" value="1"/>
</dbReference>
<dbReference type="EMBL" id="JAKJXP020000113">
    <property type="protein sequence ID" value="KAK7745098.1"/>
    <property type="molecule type" value="Genomic_DNA"/>
</dbReference>
<dbReference type="GO" id="GO:0030245">
    <property type="term" value="P:cellulose catabolic process"/>
    <property type="evidence" value="ECO:0007669"/>
    <property type="project" value="UniProtKB-KW"/>
</dbReference>
<dbReference type="InterPro" id="IPR001764">
    <property type="entry name" value="Glyco_hydro_3_N"/>
</dbReference>
<evidence type="ECO:0000256" key="2">
    <source>
        <dbReference type="ARBA" id="ARBA00004987"/>
    </source>
</evidence>
<dbReference type="Pfam" id="PF14310">
    <property type="entry name" value="Fn3-like"/>
    <property type="match status" value="1"/>
</dbReference>
<evidence type="ECO:0000256" key="5">
    <source>
        <dbReference type="ARBA" id="ARBA00023001"/>
    </source>
</evidence>
<dbReference type="InterPro" id="IPR036881">
    <property type="entry name" value="Glyco_hydro_3_C_sf"/>
</dbReference>
<dbReference type="Gene3D" id="2.60.40.10">
    <property type="entry name" value="Immunoglobulins"/>
    <property type="match status" value="1"/>
</dbReference>
<keyword evidence="5" id="KW-0136">Cellulose degradation</keyword>
<evidence type="ECO:0000259" key="11">
    <source>
        <dbReference type="PROSITE" id="PS51820"/>
    </source>
</evidence>